<keyword evidence="2" id="KW-0732">Signal</keyword>
<evidence type="ECO:0000313" key="4">
    <source>
        <dbReference type="Proteomes" id="UP000238327"/>
    </source>
</evidence>
<proteinExistence type="inferred from homology"/>
<evidence type="ECO:0000256" key="1">
    <source>
        <dbReference type="ARBA" id="ARBA00006987"/>
    </source>
</evidence>
<dbReference type="EMBL" id="CP027657">
    <property type="protein sequence ID" value="AVO55940.1"/>
    <property type="molecule type" value="Genomic_DNA"/>
</dbReference>
<dbReference type="Gene3D" id="3.40.190.10">
    <property type="entry name" value="Periplasmic binding protein-like II"/>
    <property type="match status" value="1"/>
</dbReference>
<gene>
    <name evidence="3" type="ORF">C7A17_25390</name>
</gene>
<dbReference type="Gene3D" id="3.40.190.150">
    <property type="entry name" value="Bordetella uptake gene, domain 1"/>
    <property type="match status" value="1"/>
</dbReference>
<dbReference type="OrthoDB" id="5171643at2"/>
<dbReference type="InterPro" id="IPR042100">
    <property type="entry name" value="Bug_dom1"/>
</dbReference>
<sequence>MSRFTLRKLGAGLLLAGLALSPVLAQAEAAWPSKPLTLIIPFPPGGGADTIGRYYADQLSSALGQPVVVDNKPGAGTAIAAEAAAKAKSDGYTLSLATAGQLTILPNLADNLRFDPETSFAPVSVVASIPNVIAVNGNLDVTDLQGLIAAAKAKPGAISYSSCGNGTLCHLSGELFKSLAGIDLLHVPYKGSAPAVTALLGGEVDVAVDTLTILAPQIQAGKVRGLALTSVQRSPLLPDVPTAAEAGLPGLETSGWFGIVLPAKTPPAIVERLNQEIGTIAKSEQTAERFGQNGITVEYTTPEEFARIIREDRVRWGKVAKESGAQIE</sequence>
<dbReference type="RefSeq" id="WP_106742056.1">
    <property type="nucleotide sequence ID" value="NZ_CP027657.1"/>
</dbReference>
<evidence type="ECO:0000313" key="3">
    <source>
        <dbReference type="EMBL" id="AVO55940.1"/>
    </source>
</evidence>
<dbReference type="InterPro" id="IPR005064">
    <property type="entry name" value="BUG"/>
</dbReference>
<dbReference type="SUPFAM" id="SSF53850">
    <property type="entry name" value="Periplasmic binding protein-like II"/>
    <property type="match status" value="1"/>
</dbReference>
<feature type="chain" id="PRO_5015334831" evidence="2">
    <location>
        <begin position="28"/>
        <end position="328"/>
    </location>
</feature>
<feature type="signal peptide" evidence="2">
    <location>
        <begin position="1"/>
        <end position="27"/>
    </location>
</feature>
<accession>A0A2R3QW51</accession>
<protein>
    <submittedName>
        <fullName evidence="3">ABC transporter substrate-binding protein</fullName>
    </submittedName>
</protein>
<dbReference type="Pfam" id="PF03401">
    <property type="entry name" value="TctC"/>
    <property type="match status" value="1"/>
</dbReference>
<dbReference type="CDD" id="cd13578">
    <property type="entry name" value="PBP2_Bug27"/>
    <property type="match status" value="1"/>
</dbReference>
<dbReference type="AlphaFoldDB" id="A0A2R3QW51"/>
<dbReference type="PIRSF" id="PIRSF017082">
    <property type="entry name" value="YflP"/>
    <property type="match status" value="1"/>
</dbReference>
<dbReference type="Proteomes" id="UP000238327">
    <property type="component" value="Chromosome"/>
</dbReference>
<reference evidence="3 4" key="1">
    <citation type="submission" date="2018-03" db="EMBL/GenBank/DDBJ databases">
        <title>Complete genome sequence and methylome analysis of Pseudomonas mendocina NEB 698.</title>
        <authorList>
            <person name="Morgan R.D."/>
        </authorList>
    </citation>
    <scope>NUCLEOTIDE SEQUENCE [LARGE SCALE GENOMIC DNA]</scope>
    <source>
        <strain evidence="3 4">NEB698</strain>
    </source>
</reference>
<dbReference type="PANTHER" id="PTHR42928">
    <property type="entry name" value="TRICARBOXYLATE-BINDING PROTEIN"/>
    <property type="match status" value="1"/>
</dbReference>
<organism evidence="3 4">
    <name type="scientific">Ectopseudomonas mendocina</name>
    <name type="common">Pseudomonas mendocina</name>
    <dbReference type="NCBI Taxonomy" id="300"/>
    <lineage>
        <taxon>Bacteria</taxon>
        <taxon>Pseudomonadati</taxon>
        <taxon>Pseudomonadota</taxon>
        <taxon>Gammaproteobacteria</taxon>
        <taxon>Pseudomonadales</taxon>
        <taxon>Pseudomonadaceae</taxon>
        <taxon>Ectopseudomonas</taxon>
    </lineage>
</organism>
<name>A0A2R3QW51_ECTME</name>
<dbReference type="PANTHER" id="PTHR42928:SF5">
    <property type="entry name" value="BLR1237 PROTEIN"/>
    <property type="match status" value="1"/>
</dbReference>
<comment type="similarity">
    <text evidence="1">Belongs to the UPF0065 (bug) family.</text>
</comment>
<evidence type="ECO:0000256" key="2">
    <source>
        <dbReference type="SAM" id="SignalP"/>
    </source>
</evidence>